<dbReference type="PANTHER" id="PTHR31286:SF99">
    <property type="entry name" value="DUF4283 DOMAIN-CONTAINING PROTEIN"/>
    <property type="match status" value="1"/>
</dbReference>
<evidence type="ECO:0000256" key="1">
    <source>
        <dbReference type="PROSITE-ProRule" id="PRU00047"/>
    </source>
</evidence>
<feature type="region of interest" description="Disordered" evidence="2">
    <location>
        <begin position="1"/>
        <end position="39"/>
    </location>
</feature>
<dbReference type="PROSITE" id="PS50158">
    <property type="entry name" value="ZF_CCHC"/>
    <property type="match status" value="1"/>
</dbReference>
<feature type="domain" description="CCHC-type" evidence="3">
    <location>
        <begin position="299"/>
        <end position="312"/>
    </location>
</feature>
<evidence type="ECO:0000259" key="3">
    <source>
        <dbReference type="PROSITE" id="PS50158"/>
    </source>
</evidence>
<name>A0AAQ3L485_9LILI</name>
<dbReference type="InterPro" id="IPR040256">
    <property type="entry name" value="At4g02000-like"/>
</dbReference>
<evidence type="ECO:0000313" key="5">
    <source>
        <dbReference type="Proteomes" id="UP001327560"/>
    </source>
</evidence>
<dbReference type="AlphaFoldDB" id="A0AAQ3L485"/>
<reference evidence="4 5" key="1">
    <citation type="submission" date="2023-10" db="EMBL/GenBank/DDBJ databases">
        <title>Chromosome-scale genome assembly provides insights into flower coloration mechanisms of Canna indica.</title>
        <authorList>
            <person name="Li C."/>
        </authorList>
    </citation>
    <scope>NUCLEOTIDE SEQUENCE [LARGE SCALE GENOMIC DNA]</scope>
    <source>
        <tissue evidence="4">Flower</tissue>
    </source>
</reference>
<protein>
    <recommendedName>
        <fullName evidence="3">CCHC-type domain-containing protein</fullName>
    </recommendedName>
</protein>
<keyword evidence="1" id="KW-0863">Zinc-finger</keyword>
<proteinExistence type="predicted"/>
<dbReference type="Proteomes" id="UP001327560">
    <property type="component" value="Chromosome 9"/>
</dbReference>
<organism evidence="4 5">
    <name type="scientific">Canna indica</name>
    <name type="common">Indian-shot</name>
    <dbReference type="NCBI Taxonomy" id="4628"/>
    <lineage>
        <taxon>Eukaryota</taxon>
        <taxon>Viridiplantae</taxon>
        <taxon>Streptophyta</taxon>
        <taxon>Embryophyta</taxon>
        <taxon>Tracheophyta</taxon>
        <taxon>Spermatophyta</taxon>
        <taxon>Magnoliopsida</taxon>
        <taxon>Liliopsida</taxon>
        <taxon>Zingiberales</taxon>
        <taxon>Cannaceae</taxon>
        <taxon>Canna</taxon>
    </lineage>
</organism>
<dbReference type="GO" id="GO:0003676">
    <property type="term" value="F:nucleic acid binding"/>
    <property type="evidence" value="ECO:0007669"/>
    <property type="project" value="InterPro"/>
</dbReference>
<dbReference type="PANTHER" id="PTHR31286">
    <property type="entry name" value="GLYCINE-RICH CELL WALL STRUCTURAL PROTEIN 1.8-LIKE"/>
    <property type="match status" value="1"/>
</dbReference>
<dbReference type="GO" id="GO:0008270">
    <property type="term" value="F:zinc ion binding"/>
    <property type="evidence" value="ECO:0007669"/>
    <property type="project" value="UniProtKB-KW"/>
</dbReference>
<dbReference type="Pfam" id="PF14111">
    <property type="entry name" value="DUF4283"/>
    <property type="match status" value="1"/>
</dbReference>
<keyword evidence="1" id="KW-0479">Metal-binding</keyword>
<dbReference type="InterPro" id="IPR025558">
    <property type="entry name" value="DUF4283"/>
</dbReference>
<keyword evidence="5" id="KW-1185">Reference proteome</keyword>
<dbReference type="EMBL" id="CP136898">
    <property type="protein sequence ID" value="WOL20094.1"/>
    <property type="molecule type" value="Genomic_DNA"/>
</dbReference>
<keyword evidence="1" id="KW-0862">Zinc</keyword>
<sequence>MTHDVRRESEKREILSSSSWIPRIPKKPPDLDKSQCSNFGGGTEKTFLTDLDKGKQKMIHAEGPKVRMKVDEGKPKSDRPVLSWASLFQRTRCEEDWRFSNELSEKIKKIEENAKGRVKITDKDLMEARSNCKLAMYGKFFGRTSPLELVRNLMPKIWKLKSSCQIVDLSAGFFVFKFENEKDYWNTFGGGPWFLRGQALSLIPWKDSFQPLTEFISSVGATPGVTIRVFESKYSTTNCCWMGRPIKIDEYTKLGARGKFARICILLDIMKPLEQGIWIDSKDDNFFQTVAYENIPNLCYVCGKVGHKENVCS</sequence>
<feature type="compositionally biased region" description="Basic and acidic residues" evidence="2">
    <location>
        <begin position="1"/>
        <end position="14"/>
    </location>
</feature>
<accession>A0AAQ3L485</accession>
<evidence type="ECO:0000313" key="4">
    <source>
        <dbReference type="EMBL" id="WOL20094.1"/>
    </source>
</evidence>
<evidence type="ECO:0000256" key="2">
    <source>
        <dbReference type="SAM" id="MobiDB-lite"/>
    </source>
</evidence>
<dbReference type="InterPro" id="IPR001878">
    <property type="entry name" value="Znf_CCHC"/>
</dbReference>
<gene>
    <name evidence="4" type="ORF">Cni_G28896</name>
</gene>